<evidence type="ECO:0000259" key="16">
    <source>
        <dbReference type="PROSITE" id="PS50878"/>
    </source>
</evidence>
<dbReference type="CDD" id="cd00303">
    <property type="entry name" value="retropepsin_like"/>
    <property type="match status" value="1"/>
</dbReference>
<dbReference type="AlphaFoldDB" id="A0A8R7QNW5"/>
<keyword evidence="14" id="KW-0233">DNA recombination</keyword>
<evidence type="ECO:0000256" key="7">
    <source>
        <dbReference type="ARBA" id="ARBA00022759"/>
    </source>
</evidence>
<feature type="domain" description="Reverse transcriptase" evidence="16">
    <location>
        <begin position="287"/>
        <end position="466"/>
    </location>
</feature>
<keyword evidence="13" id="KW-0238">DNA-binding</keyword>
<dbReference type="Gene3D" id="3.10.10.10">
    <property type="entry name" value="HIV Type 1 Reverse Transcriptase, subunit A, domain 1"/>
    <property type="match status" value="1"/>
</dbReference>
<evidence type="ECO:0000256" key="14">
    <source>
        <dbReference type="ARBA" id="ARBA00023172"/>
    </source>
</evidence>
<evidence type="ECO:0000256" key="5">
    <source>
        <dbReference type="ARBA" id="ARBA00022723"/>
    </source>
</evidence>
<protein>
    <submittedName>
        <fullName evidence="18">Uncharacterized protein</fullName>
    </submittedName>
</protein>
<evidence type="ECO:0000256" key="4">
    <source>
        <dbReference type="ARBA" id="ARBA00022722"/>
    </source>
</evidence>
<evidence type="ECO:0000256" key="1">
    <source>
        <dbReference type="ARBA" id="ARBA00022670"/>
    </source>
</evidence>
<dbReference type="InterPro" id="IPR000477">
    <property type="entry name" value="RT_dom"/>
</dbReference>
<dbReference type="GO" id="GO:0004519">
    <property type="term" value="F:endonuclease activity"/>
    <property type="evidence" value="ECO:0007669"/>
    <property type="project" value="UniProtKB-KW"/>
</dbReference>
<evidence type="ECO:0000256" key="11">
    <source>
        <dbReference type="ARBA" id="ARBA00022918"/>
    </source>
</evidence>
<dbReference type="Pfam" id="PF00078">
    <property type="entry name" value="RVT_1"/>
    <property type="match status" value="1"/>
</dbReference>
<dbReference type="PANTHER" id="PTHR37984:SF5">
    <property type="entry name" value="PROTEIN NYNRIN-LIKE"/>
    <property type="match status" value="1"/>
</dbReference>
<dbReference type="GO" id="GO:0015074">
    <property type="term" value="P:DNA integration"/>
    <property type="evidence" value="ECO:0007669"/>
    <property type="project" value="UniProtKB-KW"/>
</dbReference>
<keyword evidence="19" id="KW-1185">Reference proteome</keyword>
<evidence type="ECO:0000256" key="9">
    <source>
        <dbReference type="ARBA" id="ARBA00022842"/>
    </source>
</evidence>
<accession>A0A8R7QNW5</accession>
<dbReference type="InterPro" id="IPR056924">
    <property type="entry name" value="SH3_Tf2-1"/>
</dbReference>
<evidence type="ECO:0000256" key="12">
    <source>
        <dbReference type="ARBA" id="ARBA00022932"/>
    </source>
</evidence>
<dbReference type="Pfam" id="PF17919">
    <property type="entry name" value="RT_RNaseH_2"/>
    <property type="match status" value="1"/>
</dbReference>
<keyword evidence="11" id="KW-0695">RNA-directed DNA polymerase</keyword>
<evidence type="ECO:0000259" key="17">
    <source>
        <dbReference type="PROSITE" id="PS50994"/>
    </source>
</evidence>
<dbReference type="Gene3D" id="3.30.70.270">
    <property type="match status" value="2"/>
</dbReference>
<dbReference type="CDD" id="cd09274">
    <property type="entry name" value="RNase_HI_RT_Ty3"/>
    <property type="match status" value="1"/>
</dbReference>
<dbReference type="Proteomes" id="UP000015106">
    <property type="component" value="Chromosome 6"/>
</dbReference>
<dbReference type="SUPFAM" id="SSF53098">
    <property type="entry name" value="Ribonuclease H-like"/>
    <property type="match status" value="1"/>
</dbReference>
<dbReference type="GO" id="GO:0003887">
    <property type="term" value="F:DNA-directed DNA polymerase activity"/>
    <property type="evidence" value="ECO:0007669"/>
    <property type="project" value="UniProtKB-KW"/>
</dbReference>
<keyword evidence="9" id="KW-0460">Magnesium</keyword>
<evidence type="ECO:0000313" key="18">
    <source>
        <dbReference type="EnsemblPlants" id="TuG1812G0600002447.01.T01.cds316941"/>
    </source>
</evidence>
<keyword evidence="15" id="KW-0511">Multifunctional enzyme</keyword>
<reference evidence="18" key="2">
    <citation type="submission" date="2018-03" db="EMBL/GenBank/DDBJ databases">
        <title>The Triticum urartu genome reveals the dynamic nature of wheat genome evolution.</title>
        <authorList>
            <person name="Ling H."/>
            <person name="Ma B."/>
            <person name="Shi X."/>
            <person name="Liu H."/>
            <person name="Dong L."/>
            <person name="Sun H."/>
            <person name="Cao Y."/>
            <person name="Gao Q."/>
            <person name="Zheng S."/>
            <person name="Li Y."/>
            <person name="Yu Y."/>
            <person name="Du H."/>
            <person name="Qi M."/>
            <person name="Li Y."/>
            <person name="Yu H."/>
            <person name="Cui Y."/>
            <person name="Wang N."/>
            <person name="Chen C."/>
            <person name="Wu H."/>
            <person name="Zhao Y."/>
            <person name="Zhang J."/>
            <person name="Li Y."/>
            <person name="Zhou W."/>
            <person name="Zhang B."/>
            <person name="Hu W."/>
            <person name="Eijk M."/>
            <person name="Tang J."/>
            <person name="Witsenboer H."/>
            <person name="Zhao S."/>
            <person name="Li Z."/>
            <person name="Zhang A."/>
            <person name="Wang D."/>
            <person name="Liang C."/>
        </authorList>
    </citation>
    <scope>NUCLEOTIDE SEQUENCE [LARGE SCALE GENOMIC DNA]</scope>
    <source>
        <strain evidence="18">cv. G1812</strain>
    </source>
</reference>
<sequence>MINGLLFELSRSPRDYVLFVVRNGPVITNARVQSNSILCRCLLTNWTPVLLLLTMRMIMLLQIMLCLFQKQKLASKLLLIPSSLQCNCRANSSYFWLTLAALIHSWTVLYSLNCKVFVSSPPSTVKVAGGSQLTSSAQLLNCSWVTSGSEFQTDFKFLSLGVYDGILGVDWLSIHSPMQVDWSQKWLSFMYKGELVLLQGLLPHDTTFAVVSLSALIPADTDPIPVEVKSVLDQLEVVFSIPEGLPPRRYCDHQIPLIPGARPVTVRPYRVAPHLKTELEKQVAELLEQGLIRVSTRAFSSPVLLVRKKDGTWRLVLDYRHMNAITVKSKFPIPAIDELLDELAGASWFSKLDLKAGYHQIRFAPGEEFKTAFSTHNGHYEFLVLSMGLTGGPNTFQGAMNYTLSPVLRICALVFFDDILVYSKTFLDHLSHLKQVLQLLAESEWKVKMSKCAFVQRKIAFLGHVISEEGVATDDNKIVTVQQWPTPTNVKEVRGFLGLTGYYRKFIRHYAIISKPLTTLLKKGVPFIWTTVAEEAFTVLKQALVQAPVLALPDFNKPFVIETDACDVGVGAVLMQDDHPLAFISKALGPSTQTLSVYEKEYLAILLEVEQWRPYLLVKEFIIKTDQKSLVHLNNQRLHTAWQQKALTKLMGLSYTLIYKKGSDNSAADSLSRRPHDVAELLSLVHVQSDWLSEIIASYQFDSFCEELLQQLAIKSDAKPHYQLINGALHYKGCLWIGNSPALHEKIFAAFHDSPVGGHSGFPVTYKRIHSLFRWSGMKKFIQNRVASCLICQQAKPERVSYPGLLAPLPVPPRAWHTVSMDFISGLPLFGNVDCILVVIDKFTKYGHFLPLKHPFTANRVADIFLDNIYKLNSMPKFVVSDRDPIFTSSFWKTFFSKTGCQLKMSSAYHPATDGQTERVNQQIECYLRCFISAHPKQWAKWLPMCELWYNTNWHSSLNKSPFEVLYGHSPYYFGVSASDTIAVTDVQQWLDERNVVIESVRQYLLRAQNRMKVQADKHRTKREFQEGDLVFLKLQPYVQSFVVHRAHHKLAFRYYGPYPITAKIGSVAYRMALPAASKIHPVFHVSQLK</sequence>
<dbReference type="PANTHER" id="PTHR37984">
    <property type="entry name" value="PROTEIN CBG26694"/>
    <property type="match status" value="1"/>
</dbReference>
<keyword evidence="5" id="KW-0479">Metal-binding</keyword>
<feature type="domain" description="Integrase catalytic" evidence="17">
    <location>
        <begin position="809"/>
        <end position="970"/>
    </location>
</feature>
<evidence type="ECO:0000256" key="13">
    <source>
        <dbReference type="ARBA" id="ARBA00023125"/>
    </source>
</evidence>
<keyword evidence="6" id="KW-0064">Aspartyl protease</keyword>
<dbReference type="Gene3D" id="1.10.340.70">
    <property type="match status" value="1"/>
</dbReference>
<dbReference type="PROSITE" id="PS50878">
    <property type="entry name" value="RT_POL"/>
    <property type="match status" value="1"/>
</dbReference>
<dbReference type="InterPro" id="IPR043502">
    <property type="entry name" value="DNA/RNA_pol_sf"/>
</dbReference>
<keyword evidence="10" id="KW-0229">DNA integration</keyword>
<dbReference type="GO" id="GO:0006508">
    <property type="term" value="P:proteolysis"/>
    <property type="evidence" value="ECO:0007669"/>
    <property type="project" value="UniProtKB-KW"/>
</dbReference>
<evidence type="ECO:0000256" key="10">
    <source>
        <dbReference type="ARBA" id="ARBA00022908"/>
    </source>
</evidence>
<dbReference type="FunFam" id="3.30.70.270:FF:000020">
    <property type="entry name" value="Transposon Tf2-6 polyprotein-like Protein"/>
    <property type="match status" value="1"/>
</dbReference>
<dbReference type="GO" id="GO:0003964">
    <property type="term" value="F:RNA-directed DNA polymerase activity"/>
    <property type="evidence" value="ECO:0007669"/>
    <property type="project" value="UniProtKB-KW"/>
</dbReference>
<dbReference type="Pfam" id="PF17921">
    <property type="entry name" value="Integrase_H2C2"/>
    <property type="match status" value="1"/>
</dbReference>
<dbReference type="Gene3D" id="3.10.20.370">
    <property type="match status" value="1"/>
</dbReference>
<dbReference type="InterPro" id="IPR036397">
    <property type="entry name" value="RNaseH_sf"/>
</dbReference>
<dbReference type="GO" id="GO:0006310">
    <property type="term" value="P:DNA recombination"/>
    <property type="evidence" value="ECO:0007669"/>
    <property type="project" value="UniProtKB-KW"/>
</dbReference>
<dbReference type="GO" id="GO:0003677">
    <property type="term" value="F:DNA binding"/>
    <property type="evidence" value="ECO:0007669"/>
    <property type="project" value="UniProtKB-KW"/>
</dbReference>
<dbReference type="InterPro" id="IPR041588">
    <property type="entry name" value="Integrase_H2C2"/>
</dbReference>
<keyword evidence="1" id="KW-0645">Protease</keyword>
<dbReference type="PROSITE" id="PS50994">
    <property type="entry name" value="INTEGRASE"/>
    <property type="match status" value="1"/>
</dbReference>
<dbReference type="InterPro" id="IPR012337">
    <property type="entry name" value="RNaseH-like_sf"/>
</dbReference>
<reference evidence="19" key="1">
    <citation type="journal article" date="2013" name="Nature">
        <title>Draft genome of the wheat A-genome progenitor Triticum urartu.</title>
        <authorList>
            <person name="Ling H.Q."/>
            <person name="Zhao S."/>
            <person name="Liu D."/>
            <person name="Wang J."/>
            <person name="Sun H."/>
            <person name="Zhang C."/>
            <person name="Fan H."/>
            <person name="Li D."/>
            <person name="Dong L."/>
            <person name="Tao Y."/>
            <person name="Gao C."/>
            <person name="Wu H."/>
            <person name="Li Y."/>
            <person name="Cui Y."/>
            <person name="Guo X."/>
            <person name="Zheng S."/>
            <person name="Wang B."/>
            <person name="Yu K."/>
            <person name="Liang Q."/>
            <person name="Yang W."/>
            <person name="Lou X."/>
            <person name="Chen J."/>
            <person name="Feng M."/>
            <person name="Jian J."/>
            <person name="Zhang X."/>
            <person name="Luo G."/>
            <person name="Jiang Y."/>
            <person name="Liu J."/>
            <person name="Wang Z."/>
            <person name="Sha Y."/>
            <person name="Zhang B."/>
            <person name="Wu H."/>
            <person name="Tang D."/>
            <person name="Shen Q."/>
            <person name="Xue P."/>
            <person name="Zou S."/>
            <person name="Wang X."/>
            <person name="Liu X."/>
            <person name="Wang F."/>
            <person name="Yang Y."/>
            <person name="An X."/>
            <person name="Dong Z."/>
            <person name="Zhang K."/>
            <person name="Zhang X."/>
            <person name="Luo M.C."/>
            <person name="Dvorak J."/>
            <person name="Tong Y."/>
            <person name="Wang J."/>
            <person name="Yang H."/>
            <person name="Li Z."/>
            <person name="Wang D."/>
            <person name="Zhang A."/>
            <person name="Wang J."/>
        </authorList>
    </citation>
    <scope>NUCLEOTIDE SEQUENCE</scope>
    <source>
        <strain evidence="19">cv. G1812</strain>
    </source>
</reference>
<dbReference type="Gene3D" id="2.40.70.10">
    <property type="entry name" value="Acid Proteases"/>
    <property type="match status" value="1"/>
</dbReference>
<dbReference type="EnsemblPlants" id="TuG1812G0600002447.01.T01">
    <property type="protein sequence ID" value="TuG1812G0600002447.01.T01.cds316941"/>
    <property type="gene ID" value="TuG1812G0600002447.01"/>
</dbReference>
<dbReference type="InterPro" id="IPR043128">
    <property type="entry name" value="Rev_trsase/Diguanyl_cyclase"/>
</dbReference>
<reference evidence="18" key="3">
    <citation type="submission" date="2022-06" db="UniProtKB">
        <authorList>
            <consortium name="EnsemblPlants"/>
        </authorList>
    </citation>
    <scope>IDENTIFICATION</scope>
</reference>
<dbReference type="Gramene" id="TuG1812G0600002447.01.T01">
    <property type="protein sequence ID" value="TuG1812G0600002447.01.T01.cds316941"/>
    <property type="gene ID" value="TuG1812G0600002447.01"/>
</dbReference>
<dbReference type="GO" id="GO:0046872">
    <property type="term" value="F:metal ion binding"/>
    <property type="evidence" value="ECO:0007669"/>
    <property type="project" value="UniProtKB-KW"/>
</dbReference>
<dbReference type="SUPFAM" id="SSF56672">
    <property type="entry name" value="DNA/RNA polymerases"/>
    <property type="match status" value="1"/>
</dbReference>
<keyword evidence="7" id="KW-0255">Endonuclease</keyword>
<evidence type="ECO:0000256" key="2">
    <source>
        <dbReference type="ARBA" id="ARBA00022679"/>
    </source>
</evidence>
<dbReference type="CDD" id="cd01647">
    <property type="entry name" value="RT_LTR"/>
    <property type="match status" value="1"/>
</dbReference>
<evidence type="ECO:0000256" key="3">
    <source>
        <dbReference type="ARBA" id="ARBA00022695"/>
    </source>
</evidence>
<keyword evidence="4" id="KW-0540">Nuclease</keyword>
<evidence type="ECO:0000313" key="19">
    <source>
        <dbReference type="Proteomes" id="UP000015106"/>
    </source>
</evidence>
<keyword evidence="2" id="KW-0808">Transferase</keyword>
<dbReference type="InterPro" id="IPR041577">
    <property type="entry name" value="RT_RNaseH_2"/>
</dbReference>
<evidence type="ECO:0000256" key="15">
    <source>
        <dbReference type="ARBA" id="ARBA00023268"/>
    </source>
</evidence>
<keyword evidence="12" id="KW-0239">DNA-directed DNA polymerase</keyword>
<evidence type="ECO:0000256" key="8">
    <source>
        <dbReference type="ARBA" id="ARBA00022801"/>
    </source>
</evidence>
<dbReference type="Gene3D" id="3.30.420.10">
    <property type="entry name" value="Ribonuclease H-like superfamily/Ribonuclease H"/>
    <property type="match status" value="1"/>
</dbReference>
<evidence type="ECO:0000256" key="6">
    <source>
        <dbReference type="ARBA" id="ARBA00022750"/>
    </source>
</evidence>
<organism evidence="18 19">
    <name type="scientific">Triticum urartu</name>
    <name type="common">Red wild einkorn</name>
    <name type="synonym">Crithodium urartu</name>
    <dbReference type="NCBI Taxonomy" id="4572"/>
    <lineage>
        <taxon>Eukaryota</taxon>
        <taxon>Viridiplantae</taxon>
        <taxon>Streptophyta</taxon>
        <taxon>Embryophyta</taxon>
        <taxon>Tracheophyta</taxon>
        <taxon>Spermatophyta</taxon>
        <taxon>Magnoliopsida</taxon>
        <taxon>Liliopsida</taxon>
        <taxon>Poales</taxon>
        <taxon>Poaceae</taxon>
        <taxon>BOP clade</taxon>
        <taxon>Pooideae</taxon>
        <taxon>Triticodae</taxon>
        <taxon>Triticeae</taxon>
        <taxon>Triticinae</taxon>
        <taxon>Triticum</taxon>
    </lineage>
</organism>
<dbReference type="GO" id="GO:0004190">
    <property type="term" value="F:aspartic-type endopeptidase activity"/>
    <property type="evidence" value="ECO:0007669"/>
    <property type="project" value="UniProtKB-KW"/>
</dbReference>
<keyword evidence="8" id="KW-0378">Hydrolase</keyword>
<keyword evidence="3" id="KW-0548">Nucleotidyltransferase</keyword>
<proteinExistence type="predicted"/>
<dbReference type="InterPro" id="IPR001584">
    <property type="entry name" value="Integrase_cat-core"/>
</dbReference>
<dbReference type="InterPro" id="IPR050951">
    <property type="entry name" value="Retrovirus_Pol_polyprotein"/>
</dbReference>
<dbReference type="InterPro" id="IPR021109">
    <property type="entry name" value="Peptidase_aspartic_dom_sf"/>
</dbReference>
<dbReference type="Pfam" id="PF24626">
    <property type="entry name" value="SH3_Tf2-1"/>
    <property type="match status" value="1"/>
</dbReference>
<name>A0A8R7QNW5_TRIUA</name>